<proteinExistence type="predicted"/>
<dbReference type="EMBL" id="NMQU01000031">
    <property type="protein sequence ID" value="OXM51997.1"/>
    <property type="molecule type" value="Genomic_DNA"/>
</dbReference>
<evidence type="ECO:0000313" key="2">
    <source>
        <dbReference type="EMBL" id="OXM51997.1"/>
    </source>
</evidence>
<reference evidence="2 3" key="1">
    <citation type="submission" date="2017-07" db="EMBL/GenBank/DDBJ databases">
        <title>Amycolatopsis alba DSM 44262 Genome sequencing and assembly.</title>
        <authorList>
            <person name="Kaur N."/>
            <person name="Mayilraj S."/>
        </authorList>
    </citation>
    <scope>NUCLEOTIDE SEQUENCE [LARGE SCALE GENOMIC DNA]</scope>
    <source>
        <strain evidence="2 3">DSM 44262</strain>
    </source>
</reference>
<protein>
    <submittedName>
        <fullName evidence="2">GNAT family N-acetyltransferase</fullName>
    </submittedName>
</protein>
<sequence length="175" mass="19082">MDRELGNPGALTMSLPSLLRLEPVDAGEVLTLQRAAYVPEARAHRDIDIPPLLETFEQTKEALGDPACFAWGVRESGRLVASVRIVVDGGAGLVGRLIVAPDRQGQGLGSSLLLAAEAATPSSVTVFRLFTGERSAGPLRMYRKLGYVETHRTPEEHYELVHFEKPRVRTDGPVR</sequence>
<gene>
    <name evidence="2" type="ORF">CFP75_12610</name>
</gene>
<dbReference type="CDD" id="cd04301">
    <property type="entry name" value="NAT_SF"/>
    <property type="match status" value="1"/>
</dbReference>
<dbReference type="Gene3D" id="3.40.630.30">
    <property type="match status" value="1"/>
</dbReference>
<keyword evidence="2" id="KW-0808">Transferase</keyword>
<dbReference type="PROSITE" id="PS51186">
    <property type="entry name" value="GNAT"/>
    <property type="match status" value="1"/>
</dbReference>
<keyword evidence="3" id="KW-1185">Reference proteome</keyword>
<organism evidence="2 3">
    <name type="scientific">Amycolatopsis alba DSM 44262</name>
    <dbReference type="NCBI Taxonomy" id="1125972"/>
    <lineage>
        <taxon>Bacteria</taxon>
        <taxon>Bacillati</taxon>
        <taxon>Actinomycetota</taxon>
        <taxon>Actinomycetes</taxon>
        <taxon>Pseudonocardiales</taxon>
        <taxon>Pseudonocardiaceae</taxon>
        <taxon>Amycolatopsis</taxon>
    </lineage>
</organism>
<name>A0A229RZA0_AMYAL</name>
<dbReference type="InterPro" id="IPR000182">
    <property type="entry name" value="GNAT_dom"/>
</dbReference>
<dbReference type="RefSeq" id="WP_020631759.1">
    <property type="nucleotide sequence ID" value="NZ_KB913032.1"/>
</dbReference>
<accession>A0A229RZA0</accession>
<comment type="caution">
    <text evidence="2">The sequence shown here is derived from an EMBL/GenBank/DDBJ whole genome shotgun (WGS) entry which is preliminary data.</text>
</comment>
<dbReference type="InterPro" id="IPR016181">
    <property type="entry name" value="Acyl_CoA_acyltransferase"/>
</dbReference>
<dbReference type="Pfam" id="PF13508">
    <property type="entry name" value="Acetyltransf_7"/>
    <property type="match status" value="1"/>
</dbReference>
<dbReference type="AlphaFoldDB" id="A0A229RZA0"/>
<evidence type="ECO:0000259" key="1">
    <source>
        <dbReference type="PROSITE" id="PS51186"/>
    </source>
</evidence>
<evidence type="ECO:0000313" key="3">
    <source>
        <dbReference type="Proteomes" id="UP000215563"/>
    </source>
</evidence>
<dbReference type="GO" id="GO:0016747">
    <property type="term" value="F:acyltransferase activity, transferring groups other than amino-acyl groups"/>
    <property type="evidence" value="ECO:0007669"/>
    <property type="project" value="InterPro"/>
</dbReference>
<dbReference type="SUPFAM" id="SSF55729">
    <property type="entry name" value="Acyl-CoA N-acyltransferases (Nat)"/>
    <property type="match status" value="1"/>
</dbReference>
<dbReference type="Proteomes" id="UP000215563">
    <property type="component" value="Unassembled WGS sequence"/>
</dbReference>
<feature type="domain" description="N-acetyltransferase" evidence="1">
    <location>
        <begin position="16"/>
        <end position="168"/>
    </location>
</feature>